<dbReference type="Gene3D" id="3.40.50.300">
    <property type="entry name" value="P-loop containing nucleotide triphosphate hydrolases"/>
    <property type="match status" value="2"/>
</dbReference>
<gene>
    <name evidence="12" type="ordered locus">Sgly_1207</name>
</gene>
<dbReference type="SMART" id="SM00382">
    <property type="entry name" value="AAA"/>
    <property type="match status" value="2"/>
</dbReference>
<dbReference type="GO" id="GO:0043190">
    <property type="term" value="C:ATP-binding cassette (ABC) transporter complex"/>
    <property type="evidence" value="ECO:0007669"/>
    <property type="project" value="TreeGrafter"/>
</dbReference>
<dbReference type="PANTHER" id="PTHR43553">
    <property type="entry name" value="HEAVY METAL TRANSPORTER"/>
    <property type="match status" value="1"/>
</dbReference>
<evidence type="ECO:0000256" key="10">
    <source>
        <dbReference type="ARBA" id="ARBA00025157"/>
    </source>
</evidence>
<dbReference type="Proteomes" id="UP000007488">
    <property type="component" value="Chromosome"/>
</dbReference>
<evidence type="ECO:0000256" key="5">
    <source>
        <dbReference type="ARBA" id="ARBA00022737"/>
    </source>
</evidence>
<sequence length="495" mass="54677">MIDLHHVSFHYTNAASGSLRDISLQVERGKCVLLCGQSGCGKTTLTRLINGLIPHYYEGELSGKVTVGGLDIKNAELYETARLVGSVFQNPRSQFFCVDTTGEIAFGCENLGLPPAEIDRRVALATRELHATDLLGRSIFHLSGGEKQKIACASVSAMGPEVFVLDEPTSNLDIRAIRDLKDTIRLWKAQGKTILIAEHRLYWLKELCDRVIYLREGRIALDIPMAEFCGYSAGTLAELDLRTLSLAALPQKKIQPPPAESLTLRGYRYAYPTGRSPALDIPQSSLPKGGVIAVLGHNGAGKSTFSKCLCGLVKHQKGVCVCGEVPYSRRRMLKKSYMVMQDVNHQLFCESVEEELRLGMSGEDQAELERVMSALELTSFRERHPLSLSGGQKQRVAIASALLAGKEFLVFDEPTSGLDFRHMEQTAGLLASLGGKQTVFIVTHDPELIVRCCNYVLCLEQGTIKEQYPLDEAGLNRLRHFFEYGEKEGISLKRS</sequence>
<evidence type="ECO:0000256" key="4">
    <source>
        <dbReference type="ARBA" id="ARBA00022475"/>
    </source>
</evidence>
<dbReference type="GO" id="GO:0005524">
    <property type="term" value="F:ATP binding"/>
    <property type="evidence" value="ECO:0007669"/>
    <property type="project" value="UniProtKB-KW"/>
</dbReference>
<keyword evidence="4" id="KW-1003">Cell membrane</keyword>
<dbReference type="SUPFAM" id="SSF52540">
    <property type="entry name" value="P-loop containing nucleoside triphosphate hydrolases"/>
    <property type="match status" value="2"/>
</dbReference>
<evidence type="ECO:0000256" key="6">
    <source>
        <dbReference type="ARBA" id="ARBA00022741"/>
    </source>
</evidence>
<evidence type="ECO:0000256" key="8">
    <source>
        <dbReference type="ARBA" id="ARBA00022967"/>
    </source>
</evidence>
<protein>
    <submittedName>
        <fullName evidence="12">ABC transporter related protein</fullName>
    </submittedName>
</protein>
<evidence type="ECO:0000256" key="1">
    <source>
        <dbReference type="ARBA" id="ARBA00004202"/>
    </source>
</evidence>
<reference evidence="13" key="2">
    <citation type="submission" date="2011-02" db="EMBL/GenBank/DDBJ databases">
        <title>The complete genome of Syntrophobotulus glycolicus DSM 8271.</title>
        <authorList>
            <person name="Lucas S."/>
            <person name="Copeland A."/>
            <person name="Lapidus A."/>
            <person name="Bruce D."/>
            <person name="Goodwin L."/>
            <person name="Pitluck S."/>
            <person name="Kyrpides N."/>
            <person name="Mavromatis K."/>
            <person name="Pagani I."/>
            <person name="Ivanova N."/>
            <person name="Mikhailova N."/>
            <person name="Chertkov O."/>
            <person name="Held B."/>
            <person name="Detter J.C."/>
            <person name="Tapia R."/>
            <person name="Han C."/>
            <person name="Land M."/>
            <person name="Hauser L."/>
            <person name="Markowitz V."/>
            <person name="Cheng J.-F."/>
            <person name="Hugenholtz P."/>
            <person name="Woyke T."/>
            <person name="Wu D."/>
            <person name="Spring S."/>
            <person name="Schroeder M."/>
            <person name="Brambilla E."/>
            <person name="Klenk H.-P."/>
            <person name="Eisen J.A."/>
        </authorList>
    </citation>
    <scope>NUCLEOTIDE SEQUENCE [LARGE SCALE GENOMIC DNA]</scope>
    <source>
        <strain evidence="13">DSM 8271 / FlGlyR</strain>
    </source>
</reference>
<feature type="domain" description="ABC transporter" evidence="11">
    <location>
        <begin position="262"/>
        <end position="486"/>
    </location>
</feature>
<evidence type="ECO:0000313" key="12">
    <source>
        <dbReference type="EMBL" id="ADY55525.1"/>
    </source>
</evidence>
<dbReference type="GO" id="GO:0042626">
    <property type="term" value="F:ATPase-coupled transmembrane transporter activity"/>
    <property type="evidence" value="ECO:0007669"/>
    <property type="project" value="TreeGrafter"/>
</dbReference>
<dbReference type="InterPro" id="IPR017871">
    <property type="entry name" value="ABC_transporter-like_CS"/>
</dbReference>
<evidence type="ECO:0000256" key="3">
    <source>
        <dbReference type="ARBA" id="ARBA00022448"/>
    </source>
</evidence>
<dbReference type="Pfam" id="PF00005">
    <property type="entry name" value="ABC_tran"/>
    <property type="match status" value="2"/>
</dbReference>
<dbReference type="InterPro" id="IPR003439">
    <property type="entry name" value="ABC_transporter-like_ATP-bd"/>
</dbReference>
<accession>F0SUN2</accession>
<name>F0SUN2_SYNGF</name>
<dbReference type="STRING" id="645991.Sgly_1207"/>
<dbReference type="InterPro" id="IPR050095">
    <property type="entry name" value="ECF_ABC_transporter_ATP-bd"/>
</dbReference>
<evidence type="ECO:0000256" key="7">
    <source>
        <dbReference type="ARBA" id="ARBA00022840"/>
    </source>
</evidence>
<evidence type="ECO:0000259" key="11">
    <source>
        <dbReference type="PROSITE" id="PS50893"/>
    </source>
</evidence>
<comment type="similarity">
    <text evidence="2">Belongs to the ABC transporter superfamily.</text>
</comment>
<evidence type="ECO:0000256" key="2">
    <source>
        <dbReference type="ARBA" id="ARBA00005417"/>
    </source>
</evidence>
<keyword evidence="3" id="KW-0813">Transport</keyword>
<reference evidence="12 13" key="1">
    <citation type="journal article" date="2011" name="Stand. Genomic Sci.">
        <title>Complete genome sequence of Syntrophobotulus glycolicus type strain (FlGlyR).</title>
        <authorList>
            <person name="Han C."/>
            <person name="Mwirichia R."/>
            <person name="Chertkov O."/>
            <person name="Held B."/>
            <person name="Lapidus A."/>
            <person name="Nolan M."/>
            <person name="Lucas S."/>
            <person name="Hammon N."/>
            <person name="Deshpande S."/>
            <person name="Cheng J.F."/>
            <person name="Tapia R."/>
            <person name="Goodwin L."/>
            <person name="Pitluck S."/>
            <person name="Huntemann M."/>
            <person name="Liolios K."/>
            <person name="Ivanova N."/>
            <person name="Pagani I."/>
            <person name="Mavromatis K."/>
            <person name="Ovchinikova G."/>
            <person name="Pati A."/>
            <person name="Chen A."/>
            <person name="Palaniappan K."/>
            <person name="Land M."/>
            <person name="Hauser L."/>
            <person name="Brambilla E.M."/>
            <person name="Rohde M."/>
            <person name="Spring S."/>
            <person name="Sikorski J."/>
            <person name="Goker M."/>
            <person name="Woyke T."/>
            <person name="Bristow J."/>
            <person name="Eisen J.A."/>
            <person name="Markowitz V."/>
            <person name="Hugenholtz P."/>
            <person name="Kyrpides N.C."/>
            <person name="Klenk H.P."/>
            <person name="Detter J.C."/>
        </authorList>
    </citation>
    <scope>NUCLEOTIDE SEQUENCE [LARGE SCALE GENOMIC DNA]</scope>
    <source>
        <strain evidence="13">DSM 8271 / FlGlyR</strain>
    </source>
</reference>
<keyword evidence="8" id="KW-1278">Translocase</keyword>
<dbReference type="GO" id="GO:0016887">
    <property type="term" value="F:ATP hydrolysis activity"/>
    <property type="evidence" value="ECO:0007669"/>
    <property type="project" value="InterPro"/>
</dbReference>
<dbReference type="eggNOG" id="COG1122">
    <property type="taxonomic scope" value="Bacteria"/>
</dbReference>
<keyword evidence="5" id="KW-0677">Repeat</keyword>
<keyword evidence="13" id="KW-1185">Reference proteome</keyword>
<dbReference type="InterPro" id="IPR027417">
    <property type="entry name" value="P-loop_NTPase"/>
</dbReference>
<dbReference type="PANTHER" id="PTHR43553:SF23">
    <property type="entry name" value="ABC TRANSPORTER ATP-BINDING COMPONENT"/>
    <property type="match status" value="1"/>
</dbReference>
<keyword evidence="9" id="KW-0472">Membrane</keyword>
<dbReference type="OrthoDB" id="501320at2"/>
<dbReference type="PROSITE" id="PS00211">
    <property type="entry name" value="ABC_TRANSPORTER_1"/>
    <property type="match status" value="1"/>
</dbReference>
<keyword evidence="6" id="KW-0547">Nucleotide-binding</keyword>
<dbReference type="EMBL" id="CP002547">
    <property type="protein sequence ID" value="ADY55525.1"/>
    <property type="molecule type" value="Genomic_DNA"/>
</dbReference>
<dbReference type="InterPro" id="IPR003593">
    <property type="entry name" value="AAA+_ATPase"/>
</dbReference>
<dbReference type="InterPro" id="IPR015856">
    <property type="entry name" value="ABC_transpr_CbiO/EcfA_su"/>
</dbReference>
<evidence type="ECO:0000256" key="9">
    <source>
        <dbReference type="ARBA" id="ARBA00023136"/>
    </source>
</evidence>
<dbReference type="PROSITE" id="PS50893">
    <property type="entry name" value="ABC_TRANSPORTER_2"/>
    <property type="match status" value="2"/>
</dbReference>
<dbReference type="HOGENOM" id="CLU_000604_86_7_9"/>
<dbReference type="RefSeq" id="WP_013624395.1">
    <property type="nucleotide sequence ID" value="NC_015172.1"/>
</dbReference>
<dbReference type="AlphaFoldDB" id="F0SUN2"/>
<keyword evidence="7" id="KW-0067">ATP-binding</keyword>
<proteinExistence type="inferred from homology"/>
<comment type="subcellular location">
    <subcellularLocation>
        <location evidence="1">Cell membrane</location>
        <topology evidence="1">Peripheral membrane protein</topology>
    </subcellularLocation>
</comment>
<feature type="domain" description="ABC transporter" evidence="11">
    <location>
        <begin position="2"/>
        <end position="241"/>
    </location>
</feature>
<comment type="function">
    <text evidence="10">Probably part of an ABC transporter complex. Responsible for energy coupling to the transport system.</text>
</comment>
<dbReference type="KEGG" id="sgy:Sgly_1207"/>
<dbReference type="CDD" id="cd03225">
    <property type="entry name" value="ABC_cobalt_CbiO_domain1"/>
    <property type="match status" value="1"/>
</dbReference>
<organism evidence="12 13">
    <name type="scientific">Syntrophobotulus glycolicus (strain DSM 8271 / FlGlyR)</name>
    <dbReference type="NCBI Taxonomy" id="645991"/>
    <lineage>
        <taxon>Bacteria</taxon>
        <taxon>Bacillati</taxon>
        <taxon>Bacillota</taxon>
        <taxon>Clostridia</taxon>
        <taxon>Eubacteriales</taxon>
        <taxon>Desulfitobacteriaceae</taxon>
        <taxon>Syntrophobotulus</taxon>
    </lineage>
</organism>
<evidence type="ECO:0000313" key="13">
    <source>
        <dbReference type="Proteomes" id="UP000007488"/>
    </source>
</evidence>